<feature type="compositionally biased region" description="Basic residues" evidence="3">
    <location>
        <begin position="616"/>
        <end position="626"/>
    </location>
</feature>
<proteinExistence type="predicted"/>
<dbReference type="CDD" id="cd01736">
    <property type="entry name" value="LSm14_N"/>
    <property type="match status" value="1"/>
</dbReference>
<dbReference type="InterPro" id="IPR025761">
    <property type="entry name" value="FFD_box"/>
</dbReference>
<dbReference type="InterPro" id="IPR025609">
    <property type="entry name" value="Lsm14-like_N"/>
</dbReference>
<dbReference type="AlphaFoldDB" id="A0A7T6XTW6"/>
<dbReference type="VEuPathDB" id="FungiDB:PDIP_27260"/>
<dbReference type="PANTHER" id="PTHR13586">
    <property type="entry name" value="SCD6 PROTEIN-RELATED"/>
    <property type="match status" value="1"/>
</dbReference>
<protein>
    <submittedName>
        <fullName evidence="8">DFDF motif</fullName>
    </submittedName>
</protein>
<dbReference type="PROSITE" id="PS51536">
    <property type="entry name" value="TFG"/>
    <property type="match status" value="1"/>
</dbReference>
<feature type="compositionally biased region" description="Pro residues" evidence="3">
    <location>
        <begin position="215"/>
        <end position="319"/>
    </location>
</feature>
<dbReference type="InterPro" id="IPR019050">
    <property type="entry name" value="FDF_dom"/>
</dbReference>
<dbReference type="SUPFAM" id="SSF50182">
    <property type="entry name" value="Sm-like ribonucleoproteins"/>
    <property type="match status" value="1"/>
</dbReference>
<gene>
    <name evidence="8" type="ORF">Pdw03_2070</name>
</gene>
<name>A0A7T6XTW6_PENDI</name>
<evidence type="ECO:0000256" key="3">
    <source>
        <dbReference type="SAM" id="MobiDB-lite"/>
    </source>
</evidence>
<dbReference type="GO" id="GO:0034063">
    <property type="term" value="P:stress granule assembly"/>
    <property type="evidence" value="ECO:0007669"/>
    <property type="project" value="TreeGrafter"/>
</dbReference>
<feature type="compositionally biased region" description="Polar residues" evidence="3">
    <location>
        <begin position="558"/>
        <end position="575"/>
    </location>
</feature>
<dbReference type="SMART" id="SM01199">
    <property type="entry name" value="FDF"/>
    <property type="match status" value="1"/>
</dbReference>
<evidence type="ECO:0000313" key="8">
    <source>
        <dbReference type="EMBL" id="QQK47172.1"/>
    </source>
</evidence>
<evidence type="ECO:0000259" key="5">
    <source>
        <dbReference type="PROSITE" id="PS51513"/>
    </source>
</evidence>
<dbReference type="Pfam" id="PF09532">
    <property type="entry name" value="FDF"/>
    <property type="match status" value="1"/>
</dbReference>
<dbReference type="GO" id="GO:0003729">
    <property type="term" value="F:mRNA binding"/>
    <property type="evidence" value="ECO:0007669"/>
    <property type="project" value="TreeGrafter"/>
</dbReference>
<reference evidence="8 9" key="1">
    <citation type="submission" date="2020-08" db="EMBL/GenBank/DDBJ databases">
        <title>The completed genome sequence of the pathogenic ascomycete fungus Penicillium digitatum.</title>
        <authorList>
            <person name="Wang M."/>
        </authorList>
    </citation>
    <scope>NUCLEOTIDE SEQUENCE [LARGE SCALE GENOMIC DNA]</scope>
    <source>
        <strain evidence="8 9">PdW03</strain>
    </source>
</reference>
<feature type="compositionally biased region" description="Pro residues" evidence="3">
    <location>
        <begin position="120"/>
        <end position="146"/>
    </location>
</feature>
<dbReference type="SMART" id="SM01271">
    <property type="entry name" value="LSM14"/>
    <property type="match status" value="1"/>
</dbReference>
<dbReference type="InterPro" id="IPR025762">
    <property type="entry name" value="DFDF"/>
</dbReference>
<dbReference type="KEGG" id="pdp:PDIP_27260"/>
<dbReference type="PROSITE" id="PS52002">
    <property type="entry name" value="SM"/>
    <property type="match status" value="1"/>
</dbReference>
<dbReference type="RefSeq" id="XP_014536187.2">
    <property type="nucleotide sequence ID" value="XM_014680701.2"/>
</dbReference>
<dbReference type="InterPro" id="IPR025768">
    <property type="entry name" value="TFG_box"/>
</dbReference>
<feature type="compositionally biased region" description="Basic and acidic residues" evidence="3">
    <location>
        <begin position="576"/>
        <end position="601"/>
    </location>
</feature>
<evidence type="ECO:0000259" key="4">
    <source>
        <dbReference type="PROSITE" id="PS51512"/>
    </source>
</evidence>
<evidence type="ECO:0000259" key="6">
    <source>
        <dbReference type="PROSITE" id="PS51536"/>
    </source>
</evidence>
<dbReference type="GO" id="GO:0033962">
    <property type="term" value="P:P-body assembly"/>
    <property type="evidence" value="ECO:0007669"/>
    <property type="project" value="TreeGrafter"/>
</dbReference>
<sequence length="656" mass="68872">MEMNHLIGQRFNLISKSDIRYVGTLHEINPEASTIALENVMSFGSEGRRGNPAEEVPPSTGVYEYIVFRGSDVKDISIAGEDQKDPVPQEVPRVPEDPAILGGVQRPAPPQGPDSGPAPQNLPPQGPSHGPPQLPQGAGPNPPGYPPQHQFQQGYYPSYGQRFGPPPPFPPGPGFPPYGTPPGWYPPPGHGFPPGPGQFQPPMPIGPGQQSVPQQPGPQQPAPQQPAPQQPAPQQPAPQQPAPQQPAPQQPAPQQPAPQQPAPQQPAPQQPAPQQPAPQQPAPQQPAPQQPAPQQPAPQQPAPQQPAPQQPAPQQPAPQQPGSQRSGPPDAVPAPKLTSELPVGDKLPNKSTSHNATPAAQNAPTPPIESKPTVAEALQGSVSSAPPTAAPQKNGRVMPAIPIAAPKAAPPIAHIPTASRGNNQSITDATAAATAAVAAAMAKLPQPGAQKQSGQPEGAVDALTQQMNHMRPYDNNRAPRGGHHHPRGGRGGARPQQQPKKIEVPQSDYDFQTANAKFNKQDLVKEAIATGVPVAEAETHAAEEAESMEPMSNGGGASSNHGYNRGSSFFDNISSEARDREENAGRVGGREWRGEEEKRNMETFGQGSVDGYRPNYRGRGRGRGFGRGRGGYSRGYGRGRGGGRVPPESTGVPSQG</sequence>
<evidence type="ECO:0000259" key="7">
    <source>
        <dbReference type="PROSITE" id="PS52002"/>
    </source>
</evidence>
<feature type="short sequence motif" description="TFG box" evidence="2">
    <location>
        <begin position="588"/>
        <end position="608"/>
    </location>
</feature>
<dbReference type="Pfam" id="PF12701">
    <property type="entry name" value="LSM14"/>
    <property type="match status" value="1"/>
</dbReference>
<evidence type="ECO:0000256" key="1">
    <source>
        <dbReference type="PROSITE-ProRule" id="PRU00846"/>
    </source>
</evidence>
<evidence type="ECO:0000313" key="9">
    <source>
        <dbReference type="Proteomes" id="UP000595662"/>
    </source>
</evidence>
<feature type="domain" description="FFD box profile" evidence="5">
    <location>
        <begin position="561"/>
        <end position="577"/>
    </location>
</feature>
<dbReference type="Gene3D" id="2.30.30.100">
    <property type="match status" value="1"/>
</dbReference>
<evidence type="ECO:0000256" key="2">
    <source>
        <dbReference type="PROSITE-ProRule" id="PRU00869"/>
    </source>
</evidence>
<dbReference type="GeneID" id="26231046"/>
<feature type="domain" description="Sm" evidence="7">
    <location>
        <begin position="1"/>
        <end position="82"/>
    </location>
</feature>
<feature type="compositionally biased region" description="Pro residues" evidence="3">
    <location>
        <begin position="164"/>
        <end position="205"/>
    </location>
</feature>
<dbReference type="InterPro" id="IPR010920">
    <property type="entry name" value="LSM_dom_sf"/>
</dbReference>
<feature type="domain" description="TFG box profile" evidence="6">
    <location>
        <begin position="588"/>
        <end position="608"/>
    </location>
</feature>
<feature type="compositionally biased region" description="Gly residues" evidence="3">
    <location>
        <begin position="627"/>
        <end position="644"/>
    </location>
</feature>
<dbReference type="PANTHER" id="PTHR13586:SF0">
    <property type="entry name" value="TRAILER HITCH, ISOFORM H"/>
    <property type="match status" value="1"/>
</dbReference>
<feature type="region of interest" description="Disordered" evidence="3">
    <location>
        <begin position="80"/>
        <end position="398"/>
    </location>
</feature>
<dbReference type="Proteomes" id="UP000595662">
    <property type="component" value="Chromosome 5"/>
</dbReference>
<dbReference type="PROSITE" id="PS51513">
    <property type="entry name" value="FFD"/>
    <property type="match status" value="1"/>
</dbReference>
<feature type="region of interest" description="Disordered" evidence="3">
    <location>
        <begin position="444"/>
        <end position="510"/>
    </location>
</feature>
<feature type="region of interest" description="Disordered" evidence="3">
    <location>
        <begin position="535"/>
        <end position="656"/>
    </location>
</feature>
<organism evidence="8 9">
    <name type="scientific">Penicillium digitatum</name>
    <name type="common">Green mold</name>
    <dbReference type="NCBI Taxonomy" id="36651"/>
    <lineage>
        <taxon>Eukaryota</taxon>
        <taxon>Fungi</taxon>
        <taxon>Dikarya</taxon>
        <taxon>Ascomycota</taxon>
        <taxon>Pezizomycotina</taxon>
        <taxon>Eurotiomycetes</taxon>
        <taxon>Eurotiomycetidae</taxon>
        <taxon>Eurotiales</taxon>
        <taxon>Aspergillaceae</taxon>
        <taxon>Penicillium</taxon>
    </lineage>
</organism>
<dbReference type="EMBL" id="CP060778">
    <property type="protein sequence ID" value="QQK47172.1"/>
    <property type="molecule type" value="Genomic_DNA"/>
</dbReference>
<feature type="domain" description="DFDF" evidence="4">
    <location>
        <begin position="497"/>
        <end position="533"/>
    </location>
</feature>
<dbReference type="PROSITE" id="PS51512">
    <property type="entry name" value="DFDF"/>
    <property type="match status" value="1"/>
</dbReference>
<accession>A0A7T6XTW6</accession>
<dbReference type="GO" id="GO:0000932">
    <property type="term" value="C:P-body"/>
    <property type="evidence" value="ECO:0007669"/>
    <property type="project" value="TreeGrafter"/>
</dbReference>
<feature type="short sequence motif" description="FFD box" evidence="1">
    <location>
        <begin position="561"/>
        <end position="577"/>
    </location>
</feature>
<dbReference type="InterPro" id="IPR047575">
    <property type="entry name" value="Sm"/>
</dbReference>